<dbReference type="Gene3D" id="3.10.20.470">
    <property type="match status" value="2"/>
</dbReference>
<proteinExistence type="predicted"/>
<accession>A0A1T4MBB3</accession>
<evidence type="ECO:0008006" key="4">
    <source>
        <dbReference type="Google" id="ProtNLM"/>
    </source>
</evidence>
<protein>
    <recommendedName>
        <fullName evidence="4">KxYKxGKxW signal peptide containing protein</fullName>
    </recommendedName>
</protein>
<evidence type="ECO:0000256" key="1">
    <source>
        <dbReference type="SAM" id="MobiDB-lite"/>
    </source>
</evidence>
<name>A0A1T4MBB3_9ENTE</name>
<dbReference type="OrthoDB" id="2173804at2"/>
<dbReference type="RefSeq" id="WP_078806946.1">
    <property type="nucleotide sequence ID" value="NZ_FUXI01000009.1"/>
</dbReference>
<evidence type="ECO:0000313" key="2">
    <source>
        <dbReference type="EMBL" id="SJZ64058.1"/>
    </source>
</evidence>
<reference evidence="2 3" key="1">
    <citation type="submission" date="2017-02" db="EMBL/GenBank/DDBJ databases">
        <authorList>
            <person name="Peterson S.W."/>
        </authorList>
    </citation>
    <scope>NUCLEOTIDE SEQUENCE [LARGE SCALE GENOMIC DNA]</scope>
    <source>
        <strain evidence="2 3">ATCC BAA-1030</strain>
    </source>
</reference>
<keyword evidence="3" id="KW-1185">Reference proteome</keyword>
<feature type="compositionally biased region" description="Low complexity" evidence="1">
    <location>
        <begin position="3577"/>
        <end position="3663"/>
    </location>
</feature>
<sequence>MNRTKIKRTEPEYKKRFVLKKVKKRWVVTGLIFGTVVPSMTFIVKMANAEDNDVENVTNGTSLFTDPLKNYAKPKTNALGMMPLLTSLTSIENVTDADDSNGTNVGHVKSYKNVDFQSQFTLSGDNVGTDHNANAQYFQQLYNSTNTAAILTPSYMVTNTPTNRANHSGAVAFNKQVDMTKDWSMNFDFDLTGLNHGTTGVGNGTYIQGDFIGLVLSPASPSQLGSLGSASVKNYGGGSLGLLGNANTLSFGLDFYNNNGDSKMPSGYNGDPSIAKPSGGLLSKADGNQYLGFRQTDANGNLLAFNNFPSGTTVTAGELITSINGNVGATDNHNNWLQNDYNQPQLVANAVATWTASTNTLSIQMNGKTYSYQNLNLGTTSLSVGVMASDGDAYTQKGATLNTFNLTLGTGKTEVEYLNQNDIELRKSTDFIANTGDKIGIAGFDENGVTTATRDVDYQAPAFQGYHLAKATPVEVTSDTINANGTVLVGNTMTLTYQGDQQKATLTTPTTTTNGAPTPVTIPSGDQNLLGFTGDEIEFATTDSDLAQAGYTYTVTAPDGQVYSTLSQALSANPYDDTTTFSTYDTNGVATYNTDSTPQNFVVNYTAKNVTVSYGIINPDGSVDTSKTSELATNDTLTPAQLTIGQSLTSALAGNIGTNPDSVTSTFQSQNILPNGYHLTGNVYWTKDGGTTKTSLPTNALTVNDVDTNYQGEILFEVAKDFQEANVTLNYKNNAVPSKTLTQTGVTGDNFLFDLSNVIASGYHMIGATDANNNAMTVPFGSISGVFDSTNNLRTQTDSSPQNYVIQVDPDIQQLNVRYNFPAGHDLSSSLINEQKMQVGTTGNTFSDINIPVIAGYTATITYPDGSKQTDNVIKGITADNTSNGTSQIDNAPQNVVVNYTANARKVTVNYHYNSSTTTDTFTQSSTNVPYTTDGTYDAVAINQINGYTSYVSVNGSTPQAMTSVSSGSFDSSDVVIDVTYTPWQATVNYYTQQVDSSGNAIGAMTKFISQTEYEQYNFYTFAGLTSADQTTKLQGIAILPNGYHVVSAYWSNKPDGTTQDMTPPYQKNWTWDDMTNTATGEYSASIVYQYTKDIQQANITVTGAPSGKGVTNGQNTLDGMNGSSYTGVTGGTQVVSVPQINGYIAKVTDTNNNEVSLNNNQFTITYDNTNNGVNTTDATPQNYTITYTARSASVLVNYNYATNATTNVLASSSVDTTAFTAPSLPNSLEIQTQTNGTYSLNVPNVNGYTWTITDSNGNSYTSSNLPSSFTSDGTNITYTITYTPENATHVIHYYEATYDNSGNYTFTTNTVANMPAQTFSGAVGEIQSFAVTTSNISVPNGWTLDPMKASLSALTGDNDNLNGGDSAKRLTFTPGVVEYAIYLARDIQSVQVQFVNDPNSSSTFFQDGRTGENYTVDTSKYARSGYDYTITDPNGNVVTSITGVYDDTNNNNATSPILNNGAGDISPQVYKVTYTPQTQQAILKTDSTDPANSGGKLYQTASGATGSDISFANSDADFIRQGYNYNVTVSYQNSNGDVISSNYPTLAQALAANAKYNNDNVPAGQTDSNPQVFTVSYTASSQTAILKTDSSDPTGAKTVDTKTGLTGQGISFLKTDSDLVRAGYSYTVKSPNGTSYPTLSAALLADGVYDNTDNGNNTTDSSPQLFTVSYTANPLTVNIEYVYGQPKNTTVPIGDFGSQSVPTKATGVTNGTTYTTDINNTATNISTPITVPTISGYTPNVTSVTPKFTVDDQGNPTEPTITVTYTASPDTATIDYVDDNGNSLVAYIGNNPTSTNGYTDGVILSNAPSISGYTLTGYEYNGVKFTGTTDLDKAVYTAGADTIQFIYKATQQVVNINYLYSDSDNSPKNGVIPSGDFGSQSVVTQAQGDTNTTGTVVTVPTIEGYTASETTVTPDYHIDSNGDLITPEINVVYTANSQNAKISYKVPTFDSNGVPDMNNLVDATSAQTGGAPTTAVGVTDQTIGVVAPTIAGYDIYAQTVNGTPQDISTATFTAPDNADDVLEVIYVPKQQVVNVHYVYQLPANYTGTYNGVALTASDNGRQVDGLGVQQVVSYSDSIPTPAPLPSAVENGWQVSPATQKIDWTVDQNGNLKKTDYVYYISPQTNTVNIQYLAQDGFDLMKLITTNPILTQQVETGSTFTNSGAIHIPGYSYVNYTYNGATNTATPPNPMPYVAGADVLNINYTPNAQTVEVDYIYDPNSASSKAGQVAASSETQTKVSNATGDVINVPTINGYTPNVTSVTPSFAIKSDGTLVTPKITVTYTANQNNVATISYVDDKGNPLQKMATVPVSLTASGTTDQAIQTSGEVTIPGYTFDHIEFYNASSKTTENPATTADLIFSGAGASMADNVKYVYKADPQTVKVHYLYSGGGKDGQDAYPELDLPGISNQAATNTPALAEPVGYQLVKTGLDATNSQPVVWTVINGQLVTPDIYFYYQANVTKATVDYGTTATGTDLDAYVPTGTITGEVKGQTDAPIQASGAVGINGYTFKEMLVNGTSVATTTAAANSVVAPFTPNGTVSSETNIHYVYDANPQKVVVKFVDENGNAIVDNTGVAISDVTLTGATNQTIDYSSITKNYTGYTIDTDGMTTTTNYDANDNIDQVVYMIYKPVAQKVNVEFVDKNGIVIPNTTTQTLTGVSNGLIDYSSISTTVAGYTLVTDGRNQTPNYDTDPSVDQTVQLVYQANQQQVVVNFKVSRDGGATWSNLANPATLSGDSNSVIDYSKLQSAYSGYKLINNSQQTSTTNFDTKDGVNQTVTLYYAPLEQVAILQTDETDPSGKQVIASTTGGYSFGQLSFATGTDTLLARKGFTYKVYGPDGTWYDSFQAAIAANANYDGTPSNLNAITTTIPPVKRFARSVTPNNPTIDPSNPTAYQGDDSPQVFTASYTPMAESMIVETTNDPAGNKVYQAVSGVTGVDENGNPIPSSSPAYQSDMTLSQVPNVSGFYNLNVVDTQAQTTSSGLPNLARAGYTYVVEAPDGNEYSTLQAAANAVHVFDNDPSTAQGFKVKYIAQLQTAILETDTTDPKGAKILETTQGASDSNISFGADDTNLKRTGYAYKVTTPDGKEYTSLKEAVDNYSLYDHTAIATSGANAGIDTNPQKFVVSYTALEQTVNLITKDDPTGDKTIESVTGDSDTKITLTKTDNDLKRTGYTYQVQAPDGKDYATLSAALKANPDYDHNDLTNGVDSSPQNFIVTYTAVKQTANLLVDGQTKETTTGDSNSAIRFKTTDKDLEKTGYTYKVKAPDNQVYATLSEALQANPKYDNNDLTNGQDNAPQNFEVTYTAVKQTANLIVNGQIKETVEGESDTAIHFATTDKELAIAGYIYHVTAPDGKTYPSLSTALQANPNYDHNDLVNGQDTIPQDFTVTYTASEQIANLIVDGQTKEIVTGSTGANIQFATTDNDLHKSGYTYTVTAPDGKDYSTLSEALQANPNYDDSVLNNGVDDMPQDFIVRYTAVKQTVYVVTKNAPNGDKTLETLEGDSDSIFSLSTTDEQLKQTGYTYKVVAPNGKEYSTLSAAEKENNVFDHNDLTNGVDSSPQQFTIVYTKTSTTDPGDSNTGNSGNAGNTGDDTGNSGNTGNSGDNSNGDNGTGNSDDTGNTTSSTNGNNGNTNADGSQSYSNNSSNNSTNASSNSTDQNDSSVASKKKLANLGEKIENLGVIGAILSTISIAGILGLKKRKDKPEE</sequence>
<dbReference type="EMBL" id="FUXI01000009">
    <property type="protein sequence ID" value="SJZ64058.1"/>
    <property type="molecule type" value="Genomic_DNA"/>
</dbReference>
<organism evidence="2 3">
    <name type="scientific">Pilibacter termitis</name>
    <dbReference type="NCBI Taxonomy" id="263852"/>
    <lineage>
        <taxon>Bacteria</taxon>
        <taxon>Bacillati</taxon>
        <taxon>Bacillota</taxon>
        <taxon>Bacilli</taxon>
        <taxon>Lactobacillales</taxon>
        <taxon>Enterococcaceae</taxon>
        <taxon>Pilibacter</taxon>
    </lineage>
</organism>
<dbReference type="Proteomes" id="UP000190328">
    <property type="component" value="Unassembled WGS sequence"/>
</dbReference>
<gene>
    <name evidence="2" type="ORF">SAMN02745116_01022</name>
</gene>
<evidence type="ECO:0000313" key="3">
    <source>
        <dbReference type="Proteomes" id="UP000190328"/>
    </source>
</evidence>
<feature type="region of interest" description="Disordered" evidence="1">
    <location>
        <begin position="3570"/>
        <end position="3663"/>
    </location>
</feature>